<evidence type="ECO:0000256" key="5">
    <source>
        <dbReference type="ARBA" id="ARBA00023136"/>
    </source>
</evidence>
<dbReference type="InterPro" id="IPR005495">
    <property type="entry name" value="LptG/LptF_permease"/>
</dbReference>
<keyword evidence="8" id="KW-1185">Reference proteome</keyword>
<dbReference type="Pfam" id="PF03739">
    <property type="entry name" value="LptF_LptG"/>
    <property type="match status" value="1"/>
</dbReference>
<dbReference type="Proteomes" id="UP000555728">
    <property type="component" value="Unassembled WGS sequence"/>
</dbReference>
<name>A0A7W6RYB8_9PROT</name>
<accession>A0A7W6RYB8</accession>
<evidence type="ECO:0000313" key="7">
    <source>
        <dbReference type="EMBL" id="MBB4285484.1"/>
    </source>
</evidence>
<comment type="subcellular location">
    <subcellularLocation>
        <location evidence="1">Cell membrane</location>
        <topology evidence="1">Multi-pass membrane protein</topology>
    </subcellularLocation>
</comment>
<evidence type="ECO:0000256" key="6">
    <source>
        <dbReference type="SAM" id="Phobius"/>
    </source>
</evidence>
<evidence type="ECO:0000256" key="3">
    <source>
        <dbReference type="ARBA" id="ARBA00022692"/>
    </source>
</evidence>
<feature type="transmembrane region" description="Helical" evidence="6">
    <location>
        <begin position="50"/>
        <end position="77"/>
    </location>
</feature>
<keyword evidence="3 6" id="KW-0812">Transmembrane</keyword>
<feature type="transmembrane region" description="Helical" evidence="6">
    <location>
        <begin position="318"/>
        <end position="339"/>
    </location>
</feature>
<protein>
    <submittedName>
        <fullName evidence="7">Lipopolysaccharide export system permease protein</fullName>
    </submittedName>
</protein>
<dbReference type="PANTHER" id="PTHR33529">
    <property type="entry name" value="SLR0882 PROTEIN-RELATED"/>
    <property type="match status" value="1"/>
</dbReference>
<dbReference type="GO" id="GO:0015920">
    <property type="term" value="P:lipopolysaccharide transport"/>
    <property type="evidence" value="ECO:0007669"/>
    <property type="project" value="TreeGrafter"/>
</dbReference>
<feature type="transmembrane region" description="Helical" evidence="6">
    <location>
        <begin position="345"/>
        <end position="365"/>
    </location>
</feature>
<dbReference type="RefSeq" id="WP_184432723.1">
    <property type="nucleotide sequence ID" value="NZ_JACIGI010000007.1"/>
</dbReference>
<evidence type="ECO:0000256" key="1">
    <source>
        <dbReference type="ARBA" id="ARBA00004651"/>
    </source>
</evidence>
<dbReference type="GO" id="GO:0043190">
    <property type="term" value="C:ATP-binding cassette (ABC) transporter complex"/>
    <property type="evidence" value="ECO:0007669"/>
    <property type="project" value="TreeGrafter"/>
</dbReference>
<evidence type="ECO:0000256" key="4">
    <source>
        <dbReference type="ARBA" id="ARBA00022989"/>
    </source>
</evidence>
<gene>
    <name evidence="7" type="ORF">GGD88_001202</name>
</gene>
<dbReference type="PANTHER" id="PTHR33529:SF6">
    <property type="entry name" value="YJGP_YJGQ FAMILY PERMEASE"/>
    <property type="match status" value="1"/>
</dbReference>
<sequence length="391" mass="43015">MRLVLHYVLRQLVIALVLGTTALMVLLWLIHSLRFFDAFLNKGLPVGTFLTLTVLLMPGFLTFFLPIALFAVILFVYHRMIVDRELMVLQAAGLSRWQIGAPALALAAALCGLGYYLTLDAVPRLERAFNALRFEIRHEISRLALTEGAFTEISDTLTIYVRNATERGDLEGLIIHDRSDPDITVTITARRGALVYDQGQPRVMMVKGVRQERDRASGRVSFLFFDRHSMAVADRDAEGMVRVPESRERTTVELFTLTTEDQMAPNFPHTFTEGNVRRMRMEGHQRLAKPLANVSFALVALGALLAGEFNRQGRNRRIVVAVAAVVLAQATTLGAANLARSDLTWLPLLYVGPLGTMALGLWWLLRYPRPGSAGSGTAGGATAAGATEAAA</sequence>
<reference evidence="7 8" key="1">
    <citation type="submission" date="2020-08" db="EMBL/GenBank/DDBJ databases">
        <title>Genome sequencing of Purple Non-Sulfur Bacteria from various extreme environments.</title>
        <authorList>
            <person name="Mayer M."/>
        </authorList>
    </citation>
    <scope>NUCLEOTIDE SEQUENCE [LARGE SCALE GENOMIC DNA]</scope>
    <source>
        <strain evidence="7 8">JA135</strain>
    </source>
</reference>
<dbReference type="EMBL" id="JACIGI010000007">
    <property type="protein sequence ID" value="MBB4285484.1"/>
    <property type="molecule type" value="Genomic_DNA"/>
</dbReference>
<comment type="caution">
    <text evidence="7">The sequence shown here is derived from an EMBL/GenBank/DDBJ whole genome shotgun (WGS) entry which is preliminary data.</text>
</comment>
<evidence type="ECO:0000256" key="2">
    <source>
        <dbReference type="ARBA" id="ARBA00022475"/>
    </source>
</evidence>
<feature type="transmembrane region" description="Helical" evidence="6">
    <location>
        <begin position="287"/>
        <end position="306"/>
    </location>
</feature>
<dbReference type="AlphaFoldDB" id="A0A7W6RYB8"/>
<proteinExistence type="predicted"/>
<keyword evidence="4 6" id="KW-1133">Transmembrane helix</keyword>
<keyword evidence="5 6" id="KW-0472">Membrane</keyword>
<keyword evidence="2" id="KW-1003">Cell membrane</keyword>
<feature type="transmembrane region" description="Helical" evidence="6">
    <location>
        <begin position="97"/>
        <end position="117"/>
    </location>
</feature>
<evidence type="ECO:0000313" key="8">
    <source>
        <dbReference type="Proteomes" id="UP000555728"/>
    </source>
</evidence>
<organism evidence="7 8">
    <name type="scientific">Roseospira goensis</name>
    <dbReference type="NCBI Taxonomy" id="391922"/>
    <lineage>
        <taxon>Bacteria</taxon>
        <taxon>Pseudomonadati</taxon>
        <taxon>Pseudomonadota</taxon>
        <taxon>Alphaproteobacteria</taxon>
        <taxon>Rhodospirillales</taxon>
        <taxon>Rhodospirillaceae</taxon>
        <taxon>Roseospira</taxon>
    </lineage>
</organism>
<feature type="transmembrane region" description="Helical" evidence="6">
    <location>
        <begin position="12"/>
        <end position="30"/>
    </location>
</feature>